<evidence type="ECO:0000256" key="6">
    <source>
        <dbReference type="ARBA" id="ARBA00023004"/>
    </source>
</evidence>
<dbReference type="InterPro" id="IPR037225">
    <property type="entry name" value="Nuo51_FMN-bd_sf"/>
</dbReference>
<feature type="binding site" evidence="8">
    <location>
        <position position="371"/>
    </location>
    <ligand>
        <name>[4Fe-4S] cluster</name>
        <dbReference type="ChEBI" id="CHEBI:49883"/>
        <label>1</label>
    </ligand>
</feature>
<dbReference type="Pfam" id="PF10531">
    <property type="entry name" value="SLBB"/>
    <property type="match status" value="1"/>
</dbReference>
<keyword evidence="5 8" id="KW-0249">Electron transport</keyword>
<accession>A0A7C3RQ59</accession>
<evidence type="ECO:0000256" key="3">
    <source>
        <dbReference type="ARBA" id="ARBA00022723"/>
    </source>
</evidence>
<dbReference type="HAMAP" id="MF_00461">
    <property type="entry name" value="RsxC_RnfC"/>
    <property type="match status" value="1"/>
</dbReference>
<dbReference type="PANTHER" id="PTHR43034:SF2">
    <property type="entry name" value="ION-TRANSLOCATING OXIDOREDUCTASE COMPLEX SUBUNIT C"/>
    <property type="match status" value="1"/>
</dbReference>
<feature type="binding site" evidence="8">
    <location>
        <position position="375"/>
    </location>
    <ligand>
        <name>[4Fe-4S] cluster</name>
        <dbReference type="ChEBI" id="CHEBI:49883"/>
        <label>2</label>
    </ligand>
</feature>
<comment type="subunit">
    <text evidence="8">The complex is composed of six subunits: RnfA, RnfB, RnfC, RnfD, RnfE and RnfG.</text>
</comment>
<feature type="binding site" evidence="8">
    <location>
        <position position="407"/>
    </location>
    <ligand>
        <name>[4Fe-4S] cluster</name>
        <dbReference type="ChEBI" id="CHEBI:49883"/>
        <label>2</label>
    </ligand>
</feature>
<gene>
    <name evidence="10" type="primary">rsxC</name>
    <name evidence="8" type="synonym">rnfC</name>
    <name evidence="10" type="ORF">ENW00_01625</name>
</gene>
<feature type="binding site" evidence="8">
    <location>
        <position position="410"/>
    </location>
    <ligand>
        <name>[4Fe-4S] cluster</name>
        <dbReference type="ChEBI" id="CHEBI:49883"/>
        <label>2</label>
    </ligand>
</feature>
<keyword evidence="8" id="KW-1003">Cell membrane</keyword>
<dbReference type="Gene3D" id="3.40.50.11540">
    <property type="entry name" value="NADH-ubiquinone oxidoreductase 51kDa subunit"/>
    <property type="match status" value="1"/>
</dbReference>
<evidence type="ECO:0000259" key="9">
    <source>
        <dbReference type="PROSITE" id="PS51379"/>
    </source>
</evidence>
<dbReference type="GO" id="GO:0051539">
    <property type="term" value="F:4 iron, 4 sulfur cluster binding"/>
    <property type="evidence" value="ECO:0007669"/>
    <property type="project" value="UniProtKB-KW"/>
</dbReference>
<dbReference type="EC" id="7.-.-.-" evidence="8"/>
<feature type="binding site" evidence="8">
    <location>
        <position position="368"/>
    </location>
    <ligand>
        <name>[4Fe-4S] cluster</name>
        <dbReference type="ChEBI" id="CHEBI:49883"/>
        <label>1</label>
    </ligand>
</feature>
<dbReference type="SUPFAM" id="SSF142019">
    <property type="entry name" value="Nqo1 FMN-binding domain-like"/>
    <property type="match status" value="1"/>
</dbReference>
<keyword evidence="8" id="KW-1278">Translocase</keyword>
<dbReference type="Gene3D" id="3.10.20.600">
    <property type="match status" value="1"/>
</dbReference>
<comment type="subcellular location">
    <subcellularLocation>
        <location evidence="8">Cell membrane</location>
        <topology evidence="8">Peripheral membrane protein</topology>
    </subcellularLocation>
</comment>
<feature type="binding site" evidence="8">
    <location>
        <position position="404"/>
    </location>
    <ligand>
        <name>[4Fe-4S] cluster</name>
        <dbReference type="ChEBI" id="CHEBI:49883"/>
        <label>2</label>
    </ligand>
</feature>
<dbReference type="AlphaFoldDB" id="A0A7C3RQ59"/>
<dbReference type="InterPro" id="IPR011538">
    <property type="entry name" value="Nuo51_FMN-bd"/>
</dbReference>
<sequence length="437" mass="47839">MKIYGFKGGVHPPEKKELSKDVPITKIPLPERLLILTIQHTGAPTTPLVKAKDHVFKGQKIGDAQAFVTAPIHAPTSGTVKRIALFPHPNGRNVLGIEIEPDGKEEIFPDIPRDLSWQNLSPDEIKKRIREAGIVGLGGAAFPTHVKISPPPEKKIDTVILNGAECEPYLTIDYRLMLEKPQLIIEGLRILMYALGVKKGIIGIENNKKDAAEVLRKYIDRDIEIAILPTKYPQGSEKHLIKAILDREVPSGGLPLDVGVVVNNVGTAVAIAEHFKTGLPLISRGVTVTGENINSPKNLEVLIGTPVSKLIEAAGGFREKPGKIIFGGPMMGIAIYDMDTPVIKGTSGVVVFSEKETKYYEPVECVRCGRCIDVCPMGLMPTILAKYVRRGKLIEAEELGILDCVECGSCNYICPSRRPLLQWIRVGKTDILAKKRK</sequence>
<evidence type="ECO:0000256" key="7">
    <source>
        <dbReference type="ARBA" id="ARBA00023014"/>
    </source>
</evidence>
<evidence type="ECO:0000256" key="2">
    <source>
        <dbReference type="ARBA" id="ARBA00022485"/>
    </source>
</evidence>
<dbReference type="NCBIfam" id="NF003454">
    <property type="entry name" value="PRK05035.1"/>
    <property type="match status" value="1"/>
</dbReference>
<dbReference type="SUPFAM" id="SSF46548">
    <property type="entry name" value="alpha-helical ferredoxin"/>
    <property type="match status" value="1"/>
</dbReference>
<protein>
    <recommendedName>
        <fullName evidence="8">Ion-translocating oxidoreductase complex subunit C</fullName>
        <ecNumber evidence="8">7.-.-.-</ecNumber>
    </recommendedName>
    <alternativeName>
        <fullName evidence="8">Rnf electron transport complex subunit C</fullName>
    </alternativeName>
</protein>
<comment type="similarity">
    <text evidence="8">Belongs to the 4Fe4S bacterial-type ferredoxin family. RnfC subfamily.</text>
</comment>
<keyword evidence="2 8" id="KW-0004">4Fe-4S</keyword>
<dbReference type="GO" id="GO:0046872">
    <property type="term" value="F:metal ion binding"/>
    <property type="evidence" value="ECO:0007669"/>
    <property type="project" value="UniProtKB-KW"/>
</dbReference>
<feature type="domain" description="4Fe-4S ferredoxin-type" evidence="9">
    <location>
        <begin position="356"/>
        <end position="386"/>
    </location>
</feature>
<evidence type="ECO:0000313" key="10">
    <source>
        <dbReference type="EMBL" id="HFX12842.1"/>
    </source>
</evidence>
<evidence type="ECO:0000256" key="8">
    <source>
        <dbReference type="HAMAP-Rule" id="MF_00461"/>
    </source>
</evidence>
<dbReference type="PROSITE" id="PS00198">
    <property type="entry name" value="4FE4S_FER_1"/>
    <property type="match status" value="2"/>
</dbReference>
<dbReference type="InterPro" id="IPR010208">
    <property type="entry name" value="Ion_transpt_RnfC/RsxC"/>
</dbReference>
<dbReference type="InterPro" id="IPR017900">
    <property type="entry name" value="4Fe4S_Fe_S_CS"/>
</dbReference>
<proteinExistence type="inferred from homology"/>
<keyword evidence="7 8" id="KW-0411">Iron-sulfur</keyword>
<keyword evidence="4 8" id="KW-0677">Repeat</keyword>
<name>A0A7C3RQ59_DICTH</name>
<feature type="binding site" evidence="8">
    <location>
        <position position="414"/>
    </location>
    <ligand>
        <name>[4Fe-4S] cluster</name>
        <dbReference type="ChEBI" id="CHEBI:49883"/>
        <label>1</label>
    </ligand>
</feature>
<comment type="cofactor">
    <cofactor evidence="8">
        <name>[4Fe-4S] cluster</name>
        <dbReference type="ChEBI" id="CHEBI:49883"/>
    </cofactor>
    <text evidence="8">Binds 2 [4Fe-4S] clusters per subunit.</text>
</comment>
<organism evidence="10">
    <name type="scientific">Dictyoglomus thermophilum</name>
    <dbReference type="NCBI Taxonomy" id="14"/>
    <lineage>
        <taxon>Bacteria</taxon>
        <taxon>Pseudomonadati</taxon>
        <taxon>Dictyoglomota</taxon>
        <taxon>Dictyoglomia</taxon>
        <taxon>Dictyoglomales</taxon>
        <taxon>Dictyoglomaceae</taxon>
        <taxon>Dictyoglomus</taxon>
    </lineage>
</organism>
<dbReference type="Gene3D" id="3.30.70.20">
    <property type="match status" value="1"/>
</dbReference>
<evidence type="ECO:0000256" key="1">
    <source>
        <dbReference type="ARBA" id="ARBA00022448"/>
    </source>
</evidence>
<dbReference type="EMBL" id="DTIN01000009">
    <property type="protein sequence ID" value="HFX12842.1"/>
    <property type="molecule type" value="Genomic_DNA"/>
</dbReference>
<comment type="caution">
    <text evidence="10">The sequence shown here is derived from an EMBL/GenBank/DDBJ whole genome shotgun (WGS) entry which is preliminary data.</text>
</comment>
<dbReference type="GO" id="GO:0005886">
    <property type="term" value="C:plasma membrane"/>
    <property type="evidence" value="ECO:0007669"/>
    <property type="project" value="UniProtKB-SubCell"/>
</dbReference>
<dbReference type="Pfam" id="PF13237">
    <property type="entry name" value="Fer4_10"/>
    <property type="match status" value="1"/>
</dbReference>
<dbReference type="Pfam" id="PF01512">
    <property type="entry name" value="Complex1_51K"/>
    <property type="match status" value="1"/>
</dbReference>
<keyword evidence="8" id="KW-0472">Membrane</keyword>
<dbReference type="PROSITE" id="PS51379">
    <property type="entry name" value="4FE4S_FER_2"/>
    <property type="match status" value="1"/>
</dbReference>
<dbReference type="GO" id="GO:0009055">
    <property type="term" value="F:electron transfer activity"/>
    <property type="evidence" value="ECO:0007669"/>
    <property type="project" value="InterPro"/>
</dbReference>
<evidence type="ECO:0000256" key="5">
    <source>
        <dbReference type="ARBA" id="ARBA00022982"/>
    </source>
</evidence>
<keyword evidence="1 8" id="KW-0813">Transport</keyword>
<dbReference type="InterPro" id="IPR017896">
    <property type="entry name" value="4Fe4S_Fe-S-bd"/>
</dbReference>
<dbReference type="InterPro" id="IPR026902">
    <property type="entry name" value="RnfC_N"/>
</dbReference>
<reference evidence="10" key="1">
    <citation type="journal article" date="2020" name="mSystems">
        <title>Genome- and Community-Level Interaction Insights into Carbon Utilization and Element Cycling Functions of Hydrothermarchaeota in Hydrothermal Sediment.</title>
        <authorList>
            <person name="Zhou Z."/>
            <person name="Liu Y."/>
            <person name="Xu W."/>
            <person name="Pan J."/>
            <person name="Luo Z.H."/>
            <person name="Li M."/>
        </authorList>
    </citation>
    <scope>NUCLEOTIDE SEQUENCE [LARGE SCALE GENOMIC DNA]</scope>
    <source>
        <strain evidence="10">SpSt-81</strain>
    </source>
</reference>
<dbReference type="PANTHER" id="PTHR43034">
    <property type="entry name" value="ION-TRANSLOCATING OXIDOREDUCTASE COMPLEX SUBUNIT C"/>
    <property type="match status" value="1"/>
</dbReference>
<comment type="function">
    <text evidence="8">Part of a membrane-bound complex that couples electron transfer with translocation of ions across the membrane.</text>
</comment>
<keyword evidence="3 8" id="KW-0479">Metal-binding</keyword>
<dbReference type="GO" id="GO:0022900">
    <property type="term" value="P:electron transport chain"/>
    <property type="evidence" value="ECO:0007669"/>
    <property type="project" value="UniProtKB-UniRule"/>
</dbReference>
<feature type="binding site" evidence="8">
    <location>
        <position position="365"/>
    </location>
    <ligand>
        <name>[4Fe-4S] cluster</name>
        <dbReference type="ChEBI" id="CHEBI:49883"/>
        <label>1</label>
    </ligand>
</feature>
<dbReference type="Pfam" id="PF13375">
    <property type="entry name" value="RnfC_N"/>
    <property type="match status" value="1"/>
</dbReference>
<dbReference type="InterPro" id="IPR019554">
    <property type="entry name" value="Soluble_ligand-bd"/>
</dbReference>
<keyword evidence="6 8" id="KW-0408">Iron</keyword>
<dbReference type="NCBIfam" id="TIGR01945">
    <property type="entry name" value="rnfC"/>
    <property type="match status" value="1"/>
</dbReference>
<evidence type="ECO:0000256" key="4">
    <source>
        <dbReference type="ARBA" id="ARBA00022737"/>
    </source>
</evidence>